<dbReference type="RefSeq" id="WP_379784782.1">
    <property type="nucleotide sequence ID" value="NZ_JBHSMU010000015.1"/>
</dbReference>
<evidence type="ECO:0000313" key="3">
    <source>
        <dbReference type="Proteomes" id="UP001596050"/>
    </source>
</evidence>
<dbReference type="InterPro" id="IPR029063">
    <property type="entry name" value="SAM-dependent_MTases_sf"/>
</dbReference>
<keyword evidence="2" id="KW-0489">Methyltransferase</keyword>
<dbReference type="NCBIfam" id="TIGR01444">
    <property type="entry name" value="fkbM_fam"/>
    <property type="match status" value="1"/>
</dbReference>
<dbReference type="SUPFAM" id="SSF53335">
    <property type="entry name" value="S-adenosyl-L-methionine-dependent methyltransferases"/>
    <property type="match status" value="1"/>
</dbReference>
<dbReference type="EMBL" id="JBHSMU010000015">
    <property type="protein sequence ID" value="MFC5461342.1"/>
    <property type="molecule type" value="Genomic_DNA"/>
</dbReference>
<keyword evidence="3" id="KW-1185">Reference proteome</keyword>
<reference evidence="3" key="1">
    <citation type="journal article" date="2019" name="Int. J. Syst. Evol. Microbiol.">
        <title>The Global Catalogue of Microorganisms (GCM) 10K type strain sequencing project: providing services to taxonomists for standard genome sequencing and annotation.</title>
        <authorList>
            <consortium name="The Broad Institute Genomics Platform"/>
            <consortium name="The Broad Institute Genome Sequencing Center for Infectious Disease"/>
            <person name="Wu L."/>
            <person name="Ma J."/>
        </authorList>
    </citation>
    <scope>NUCLEOTIDE SEQUENCE [LARGE SCALE GENOMIC DNA]</scope>
    <source>
        <strain evidence="3">KACC 12649</strain>
    </source>
</reference>
<dbReference type="InterPro" id="IPR006342">
    <property type="entry name" value="FkbM_mtfrase"/>
</dbReference>
<proteinExistence type="predicted"/>
<sequence>MNFVSYAQNFEDVMLWRALKHVERGFYVDVGAQHPVVDSVSKAFYEQGWRGVHVEPVQAYADLLRKDRPDDTVLQLALSDSEGMLDLNVIPDTGLSTAVDAYAERHQAEHGFAHTTVKVPMLTLKSALQFLDGKEVHWLKIDVEGLEEKVLRGWDPQRLRPWIMVIEATVPTTSEVDYEAWEPLVTGAGYRFAYFDGLNRFYVADEHPELMDAFSSPPNVFDNARLSGLANSELCREVIARHQAELAQANADGARMASAEQALAAERERNGRLQAEVDTLRVLPSHLEGLQREAARLHTHIEWMQGQQDTALRETDRLHAHIAWMQRQSDAVTREREHYAASAEALRQNVAALQASTSWQVTAPLRLAVDLARRVKRVLRRLVGGAQPVPMPQAQAPAQAAQAAAAHDEQVLRELSPRANRILAEIHQVINSKAD</sequence>
<name>A0ABW0L8Y3_9BURK</name>
<comment type="caution">
    <text evidence="2">The sequence shown here is derived from an EMBL/GenBank/DDBJ whole genome shotgun (WGS) entry which is preliminary data.</text>
</comment>
<dbReference type="GO" id="GO:0032259">
    <property type="term" value="P:methylation"/>
    <property type="evidence" value="ECO:0007669"/>
    <property type="project" value="UniProtKB-KW"/>
</dbReference>
<evidence type="ECO:0000313" key="2">
    <source>
        <dbReference type="EMBL" id="MFC5461342.1"/>
    </source>
</evidence>
<evidence type="ECO:0000259" key="1">
    <source>
        <dbReference type="Pfam" id="PF05050"/>
    </source>
</evidence>
<dbReference type="Pfam" id="PF05050">
    <property type="entry name" value="Methyltransf_21"/>
    <property type="match status" value="1"/>
</dbReference>
<dbReference type="Proteomes" id="UP001596050">
    <property type="component" value="Unassembled WGS sequence"/>
</dbReference>
<protein>
    <submittedName>
        <fullName evidence="2">FkbM family methyltransferase</fullName>
    </submittedName>
</protein>
<dbReference type="GO" id="GO:0008168">
    <property type="term" value="F:methyltransferase activity"/>
    <property type="evidence" value="ECO:0007669"/>
    <property type="project" value="UniProtKB-KW"/>
</dbReference>
<gene>
    <name evidence="2" type="ORF">ACFPN5_16145</name>
</gene>
<feature type="domain" description="Methyltransferase FkbM" evidence="1">
    <location>
        <begin position="29"/>
        <end position="192"/>
    </location>
</feature>
<accession>A0ABW0L8Y3</accession>
<keyword evidence="2" id="KW-0808">Transferase</keyword>
<organism evidence="2 3">
    <name type="scientific">Massilia niabensis</name>
    <dbReference type="NCBI Taxonomy" id="544910"/>
    <lineage>
        <taxon>Bacteria</taxon>
        <taxon>Pseudomonadati</taxon>
        <taxon>Pseudomonadota</taxon>
        <taxon>Betaproteobacteria</taxon>
        <taxon>Burkholderiales</taxon>
        <taxon>Oxalobacteraceae</taxon>
        <taxon>Telluria group</taxon>
        <taxon>Massilia</taxon>
    </lineage>
</organism>
<dbReference type="Gene3D" id="3.40.50.150">
    <property type="entry name" value="Vaccinia Virus protein VP39"/>
    <property type="match status" value="1"/>
</dbReference>